<evidence type="ECO:0000313" key="1">
    <source>
        <dbReference type="EMBL" id="KAF5680173.1"/>
    </source>
</evidence>
<accession>A0A8H5U342</accession>
<comment type="caution">
    <text evidence="1">The sequence shown here is derived from an EMBL/GenBank/DDBJ whole genome shotgun (WGS) entry which is preliminary data.</text>
</comment>
<gene>
    <name evidence="1" type="ORF">FCIRC_5883</name>
</gene>
<reference evidence="2" key="1">
    <citation type="journal article" date="2020" name="BMC Genomics">
        <title>Correction to: Identification and distribution of gene clusters required for synthesis of sphingolipid metabolism inhibitors in diverse species of the filamentous fungus Fusarium.</title>
        <authorList>
            <person name="Kim H.S."/>
            <person name="Lohmar J.M."/>
            <person name="Busman M."/>
            <person name="Brown D.W."/>
            <person name="Naumann T.A."/>
            <person name="Divon H.H."/>
            <person name="Lysoe E."/>
            <person name="Uhlig S."/>
            <person name="Proctor R.H."/>
        </authorList>
    </citation>
    <scope>NUCLEOTIDE SEQUENCE [LARGE SCALE GENOMIC DNA]</scope>
    <source>
        <strain evidence="2">NRRL 25331</strain>
    </source>
</reference>
<name>A0A8H5U342_FUSCI</name>
<dbReference type="AlphaFoldDB" id="A0A8H5U342"/>
<evidence type="ECO:0000313" key="2">
    <source>
        <dbReference type="Proteomes" id="UP000572754"/>
    </source>
</evidence>
<dbReference type="Proteomes" id="UP000572754">
    <property type="component" value="Unassembled WGS sequence"/>
</dbReference>
<reference evidence="1 2" key="2">
    <citation type="submission" date="2020-05" db="EMBL/GenBank/DDBJ databases">
        <title>Identification and distribution of gene clusters putatively required for synthesis of sphingolipid metabolism inhibitors in phylogenetically diverse species of the filamentous fungus Fusarium.</title>
        <authorList>
            <person name="Kim H.-S."/>
            <person name="Busman M."/>
            <person name="Brown D.W."/>
            <person name="Divon H."/>
            <person name="Uhlig S."/>
            <person name="Proctor R.H."/>
        </authorList>
    </citation>
    <scope>NUCLEOTIDE SEQUENCE [LARGE SCALE GENOMIC DNA]</scope>
    <source>
        <strain evidence="1 2">NRRL 25331</strain>
    </source>
</reference>
<sequence length="259" mass="29787">MDYLTNRATVIKKRLAHAQERVALAQEDVDTLTRQLDDIIQSQDWLSAQTQIGQDVQQHSSQATKRPDHLPSKAYLLINPTDSKVMAPTLDPRFDQVRGSPVRGRAFSKNLLRIVFFTPGEYPLRHFTLRHPEAATCPIKLCCEHWRLVEENISQTRGKWDIDIRCTAIRADFDASGSCGVSMIDEDEAESERISPLTCRIFDYLQPDFGAIEQRGYEVLDWHMYEPDKAGYGGDKINRLKLMDQFGRRIFENLEQAYP</sequence>
<organism evidence="1 2">
    <name type="scientific">Fusarium circinatum</name>
    <name type="common">Pitch canker fungus</name>
    <name type="synonym">Gibberella circinata</name>
    <dbReference type="NCBI Taxonomy" id="48490"/>
    <lineage>
        <taxon>Eukaryota</taxon>
        <taxon>Fungi</taxon>
        <taxon>Dikarya</taxon>
        <taxon>Ascomycota</taxon>
        <taxon>Pezizomycotina</taxon>
        <taxon>Sordariomycetes</taxon>
        <taxon>Hypocreomycetidae</taxon>
        <taxon>Hypocreales</taxon>
        <taxon>Nectriaceae</taxon>
        <taxon>Fusarium</taxon>
        <taxon>Fusarium fujikuroi species complex</taxon>
    </lineage>
</organism>
<proteinExistence type="predicted"/>
<keyword evidence="2" id="KW-1185">Reference proteome</keyword>
<dbReference type="EMBL" id="JAAQPE010000197">
    <property type="protein sequence ID" value="KAF5680173.1"/>
    <property type="molecule type" value="Genomic_DNA"/>
</dbReference>
<protein>
    <submittedName>
        <fullName evidence="1">Uncharacterized protein</fullName>
    </submittedName>
</protein>